<dbReference type="KEGG" id="meg:DKB62_09665"/>
<dbReference type="AlphaFoldDB" id="A0A346B116"/>
<dbReference type="Gene3D" id="1.20.58.220">
    <property type="entry name" value="Phosphate transport system protein phou homolog 2, domain 2"/>
    <property type="match status" value="1"/>
</dbReference>
<name>A0A346B116_9FIRM</name>
<proteinExistence type="inferred from homology"/>
<dbReference type="PANTHER" id="PTHR42930">
    <property type="entry name" value="PHOSPHATE-SPECIFIC TRANSPORT SYSTEM ACCESSORY PROTEIN PHOU"/>
    <property type="match status" value="1"/>
</dbReference>
<evidence type="ECO:0000256" key="1">
    <source>
        <dbReference type="PIRNR" id="PIRNR003107"/>
    </source>
</evidence>
<dbReference type="PIRSF" id="PIRSF003107">
    <property type="entry name" value="PhoU"/>
    <property type="match status" value="1"/>
</dbReference>
<comment type="function">
    <text evidence="1">Plays a role in the regulation of phosphate uptake.</text>
</comment>
<evidence type="ECO:0000256" key="2">
    <source>
        <dbReference type="SAM" id="Coils"/>
    </source>
</evidence>
<reference evidence="4 5" key="1">
    <citation type="submission" date="2018-05" db="EMBL/GenBank/DDBJ databases">
        <title>Complete genome sequence of Megasphaera sp. AJH120T, isolated from the ceca of a chicken.</title>
        <authorList>
            <person name="Maki J."/>
            <person name="Looft T."/>
        </authorList>
    </citation>
    <scope>NUCLEOTIDE SEQUENCE [LARGE SCALE GENOMIC DNA]</scope>
    <source>
        <strain evidence="4 5">AJH120</strain>
    </source>
</reference>
<keyword evidence="1" id="KW-0592">Phosphate transport</keyword>
<comment type="similarity">
    <text evidence="1">Belongs to the PhoU family.</text>
</comment>
<comment type="subcellular location">
    <subcellularLocation>
        <location evidence="1">Cytoplasm</location>
    </subcellularLocation>
</comment>
<protein>
    <recommendedName>
        <fullName evidence="1">Phosphate-specific transport system accessory protein PhoU</fullName>
    </recommendedName>
</protein>
<keyword evidence="5" id="KW-1185">Reference proteome</keyword>
<organism evidence="4 5">
    <name type="scientific">Megasphaera stantonii</name>
    <dbReference type="NCBI Taxonomy" id="2144175"/>
    <lineage>
        <taxon>Bacteria</taxon>
        <taxon>Bacillati</taxon>
        <taxon>Bacillota</taxon>
        <taxon>Negativicutes</taxon>
        <taxon>Veillonellales</taxon>
        <taxon>Veillonellaceae</taxon>
        <taxon>Megasphaera</taxon>
    </lineage>
</organism>
<dbReference type="NCBIfam" id="TIGR02135">
    <property type="entry name" value="phoU_full"/>
    <property type="match status" value="1"/>
</dbReference>
<dbReference type="GO" id="GO:0045936">
    <property type="term" value="P:negative regulation of phosphate metabolic process"/>
    <property type="evidence" value="ECO:0007669"/>
    <property type="project" value="InterPro"/>
</dbReference>
<gene>
    <name evidence="4" type="primary">phoU</name>
    <name evidence="4" type="ORF">DKB62_09665</name>
</gene>
<keyword evidence="1" id="KW-0813">Transport</keyword>
<keyword evidence="1" id="KW-0963">Cytoplasm</keyword>
<evidence type="ECO:0000259" key="3">
    <source>
        <dbReference type="Pfam" id="PF01895"/>
    </source>
</evidence>
<sequence>MLQTYENSMKELNQELSALGLSIEAAIDKTWKVLETFDVELADEVYNGDTEIDEKVRECMRMDLTISMTQSPVAADWRSLMATLKILSDLERIADHCADICRYVHLLADTGHPIAPPPGLREMYGVMSSMVSDVLDFYKGKDSAQAELMKDKDGVVDVAFTHLMEEISEQMNKDSQNSKQYVTYVLIVKYIERMADHANNIANWVIYREKNEINI</sequence>
<dbReference type="OrthoDB" id="9814256at2"/>
<dbReference type="Pfam" id="PF01895">
    <property type="entry name" value="PhoU"/>
    <property type="match status" value="2"/>
</dbReference>
<evidence type="ECO:0000313" key="4">
    <source>
        <dbReference type="EMBL" id="AXL21809.1"/>
    </source>
</evidence>
<dbReference type="InterPro" id="IPR038078">
    <property type="entry name" value="PhoU-like_sf"/>
</dbReference>
<dbReference type="GO" id="GO:0030643">
    <property type="term" value="P:intracellular phosphate ion homeostasis"/>
    <property type="evidence" value="ECO:0007669"/>
    <property type="project" value="InterPro"/>
</dbReference>
<accession>A0A346B116</accession>
<dbReference type="SUPFAM" id="SSF109755">
    <property type="entry name" value="PhoU-like"/>
    <property type="match status" value="1"/>
</dbReference>
<dbReference type="GO" id="GO:0006817">
    <property type="term" value="P:phosphate ion transport"/>
    <property type="evidence" value="ECO:0007669"/>
    <property type="project" value="UniProtKB-KW"/>
</dbReference>
<dbReference type="InterPro" id="IPR028366">
    <property type="entry name" value="PhoU"/>
</dbReference>
<feature type="domain" description="PhoU" evidence="3">
    <location>
        <begin position="120"/>
        <end position="205"/>
    </location>
</feature>
<comment type="subunit">
    <text evidence="1">Homodimer.</text>
</comment>
<dbReference type="PANTHER" id="PTHR42930:SF3">
    <property type="entry name" value="PHOSPHATE-SPECIFIC TRANSPORT SYSTEM ACCESSORY PROTEIN PHOU"/>
    <property type="match status" value="1"/>
</dbReference>
<feature type="domain" description="PhoU" evidence="3">
    <location>
        <begin position="20"/>
        <end position="104"/>
    </location>
</feature>
<evidence type="ECO:0000313" key="5">
    <source>
        <dbReference type="Proteomes" id="UP000254337"/>
    </source>
</evidence>
<dbReference type="RefSeq" id="WP_107196183.1">
    <property type="nucleotide sequence ID" value="NZ_CP029462.1"/>
</dbReference>
<feature type="coiled-coil region" evidence="2">
    <location>
        <begin position="2"/>
        <end position="29"/>
    </location>
</feature>
<dbReference type="InterPro" id="IPR026022">
    <property type="entry name" value="PhoU_dom"/>
</dbReference>
<dbReference type="GO" id="GO:0005737">
    <property type="term" value="C:cytoplasm"/>
    <property type="evidence" value="ECO:0007669"/>
    <property type="project" value="UniProtKB-SubCell"/>
</dbReference>
<dbReference type="EMBL" id="CP029462">
    <property type="protein sequence ID" value="AXL21809.1"/>
    <property type="molecule type" value="Genomic_DNA"/>
</dbReference>
<keyword evidence="2" id="KW-0175">Coiled coil</keyword>
<dbReference type="Proteomes" id="UP000254337">
    <property type="component" value="Chromosome"/>
</dbReference>